<dbReference type="EMBL" id="LR862132">
    <property type="protein sequence ID" value="CAD1837282.1"/>
    <property type="molecule type" value="Genomic_DNA"/>
</dbReference>
<evidence type="ECO:0000313" key="1">
    <source>
        <dbReference type="EMBL" id="CAD1837282.1"/>
    </source>
</evidence>
<reference evidence="1" key="1">
    <citation type="submission" date="2020-07" db="EMBL/GenBank/DDBJ databases">
        <authorList>
            <person name="Lin J."/>
        </authorList>
    </citation>
    <scope>NUCLEOTIDE SEQUENCE</scope>
</reference>
<sequence>MLRLKGGSVFFLMKKTAKRKTVSVSTAQRSIENKYSVQFDDLFKKAWEEDASEQAWQEDASKQPGSDVKAESEAINVVHEAETSNVIPEAENSFDQILLNESEKIREV</sequence>
<proteinExistence type="predicted"/>
<name>A0A6V7Q2E2_ANACO</name>
<accession>A0A6V7Q2E2</accession>
<dbReference type="AlphaFoldDB" id="A0A6V7Q2E2"/>
<protein>
    <submittedName>
        <fullName evidence="1">Uncharacterized protein</fullName>
    </submittedName>
</protein>
<gene>
    <name evidence="1" type="ORF">CB5_LOCUS20493</name>
</gene>
<organism evidence="1">
    <name type="scientific">Ananas comosus var. bracteatus</name>
    <name type="common">red pineapple</name>
    <dbReference type="NCBI Taxonomy" id="296719"/>
    <lineage>
        <taxon>Eukaryota</taxon>
        <taxon>Viridiplantae</taxon>
        <taxon>Streptophyta</taxon>
        <taxon>Embryophyta</taxon>
        <taxon>Tracheophyta</taxon>
        <taxon>Spermatophyta</taxon>
        <taxon>Magnoliopsida</taxon>
        <taxon>Liliopsida</taxon>
        <taxon>Poales</taxon>
        <taxon>Bromeliaceae</taxon>
        <taxon>Bromelioideae</taxon>
        <taxon>Ananas</taxon>
    </lineage>
</organism>